<dbReference type="Proteomes" id="UP000092839">
    <property type="component" value="Chromosome"/>
</dbReference>
<dbReference type="EMBL" id="CP016428">
    <property type="protein sequence ID" value="ANW02938.1"/>
    <property type="molecule type" value="Genomic_DNA"/>
</dbReference>
<dbReference type="RefSeq" id="WP_065730134.1">
    <property type="nucleotide sequence ID" value="NZ_CP016428.1"/>
</dbReference>
<protein>
    <submittedName>
        <fullName evidence="1">Uncharacterized protein</fullName>
    </submittedName>
</protein>
<accession>A0A1B1UJH2</accession>
<dbReference type="OrthoDB" id="9857516at2"/>
<organism evidence="1 2">
    <name type="scientific">Bradyrhizobium icense</name>
    <dbReference type="NCBI Taxonomy" id="1274631"/>
    <lineage>
        <taxon>Bacteria</taxon>
        <taxon>Pseudomonadati</taxon>
        <taxon>Pseudomonadota</taxon>
        <taxon>Alphaproteobacteria</taxon>
        <taxon>Hyphomicrobiales</taxon>
        <taxon>Nitrobacteraceae</taxon>
        <taxon>Bradyrhizobium</taxon>
    </lineage>
</organism>
<gene>
    <name evidence="1" type="ORF">LMTR13_25030</name>
</gene>
<reference evidence="1 2" key="1">
    <citation type="submission" date="2016-07" db="EMBL/GenBank/DDBJ databases">
        <title>Complete genome sequence of Bradyrhizobium icense LMTR 13T, a potential inoculant strain isolated from lima bean (Phaseolus lunatus) in Peru.</title>
        <authorList>
            <person name="Ormeno-Orrillo E."/>
            <person name="Duran D."/>
            <person name="Rogel M.A."/>
            <person name="Rey L."/>
            <person name="Imperial J."/>
            <person name="Ruiz-Argueso T."/>
            <person name="Martinez-Romero E."/>
        </authorList>
    </citation>
    <scope>NUCLEOTIDE SEQUENCE [LARGE SCALE GENOMIC DNA]</scope>
    <source>
        <strain evidence="1 2">LMTR 13</strain>
    </source>
</reference>
<dbReference type="STRING" id="1274631.LMTR13_25030"/>
<proteinExistence type="predicted"/>
<dbReference type="KEGG" id="bic:LMTR13_25030"/>
<keyword evidence="2" id="KW-1185">Reference proteome</keyword>
<evidence type="ECO:0000313" key="1">
    <source>
        <dbReference type="EMBL" id="ANW02938.1"/>
    </source>
</evidence>
<sequence length="139" mass="15238">MLAGDTVFPEGDVFFESEVLERTLQTVSATMQSAAAVASFKASMTGSVVELAEDGSVATFFMHQTPIERQARGLFKEIDPTRFCGTGLRGQLAPALQGPVESWHQTAFHPGVPCGKPRTPAFDDRLQRYTLFEIDSRQL</sequence>
<evidence type="ECO:0000313" key="2">
    <source>
        <dbReference type="Proteomes" id="UP000092839"/>
    </source>
</evidence>
<name>A0A1B1UJH2_9BRAD</name>
<dbReference type="AlphaFoldDB" id="A0A1B1UJH2"/>